<organism evidence="3 4">
    <name type="scientific">Blastomonas fulva</name>
    <dbReference type="NCBI Taxonomy" id="1550728"/>
    <lineage>
        <taxon>Bacteria</taxon>
        <taxon>Pseudomonadati</taxon>
        <taxon>Pseudomonadota</taxon>
        <taxon>Alphaproteobacteria</taxon>
        <taxon>Sphingomonadales</taxon>
        <taxon>Sphingomonadaceae</taxon>
        <taxon>Blastomonas</taxon>
    </lineage>
</organism>
<feature type="transmembrane region" description="Helical" evidence="2">
    <location>
        <begin position="26"/>
        <end position="49"/>
    </location>
</feature>
<feature type="compositionally biased region" description="Low complexity" evidence="1">
    <location>
        <begin position="119"/>
        <end position="141"/>
    </location>
</feature>
<keyword evidence="2" id="KW-0472">Membrane</keyword>
<evidence type="ECO:0000313" key="3">
    <source>
        <dbReference type="EMBL" id="ASR53439.1"/>
    </source>
</evidence>
<evidence type="ECO:0000256" key="2">
    <source>
        <dbReference type="SAM" id="Phobius"/>
    </source>
</evidence>
<proteinExistence type="predicted"/>
<dbReference type="Proteomes" id="UP000258016">
    <property type="component" value="Chromosome"/>
</dbReference>
<name>A0ABN5BCE0_9SPHN</name>
<feature type="compositionally biased region" description="Low complexity" evidence="1">
    <location>
        <begin position="80"/>
        <end position="98"/>
    </location>
</feature>
<protein>
    <recommendedName>
        <fullName evidence="5">Protein TonB</fullName>
    </recommendedName>
</protein>
<evidence type="ECO:0008006" key="5">
    <source>
        <dbReference type="Google" id="ProtNLM"/>
    </source>
</evidence>
<keyword evidence="2" id="KW-1133">Transmembrane helix</keyword>
<evidence type="ECO:0000313" key="4">
    <source>
        <dbReference type="Proteomes" id="UP000258016"/>
    </source>
</evidence>
<reference evidence="3 4" key="1">
    <citation type="submission" date="2017-03" db="EMBL/GenBank/DDBJ databases">
        <title>Complete genome sequence of Blastomonas fulva degrading microcsystin LR.</title>
        <authorList>
            <person name="Lee H.-g."/>
            <person name="Jin L."/>
            <person name="oh H.-M."/>
        </authorList>
    </citation>
    <scope>NUCLEOTIDE SEQUENCE [LARGE SCALE GENOMIC DNA]</scope>
    <source>
        <strain evidence="3 4">T2</strain>
    </source>
</reference>
<feature type="region of interest" description="Disordered" evidence="1">
    <location>
        <begin position="62"/>
        <end position="164"/>
    </location>
</feature>
<keyword evidence="2" id="KW-0812">Transmembrane</keyword>
<keyword evidence="4" id="KW-1185">Reference proteome</keyword>
<accession>A0ABN5BCE0</accession>
<gene>
    <name evidence="3" type="ORF">B5J99_09395</name>
</gene>
<sequence>MIPPAEALPWHLRTRSWLRSRLGERAGGVIFALLAEILIILVLLSLSIAPPATRQEEEKLTVFGVSPEPSEEKVEEESPAAEQEAAQSPQPQETEAAPTEVPSPLVASQPSVVPPAIVPMPSAQPARPQAAPQIAKPKANPGRVYGPPDKGVPGDSARVSGSGPNGEPLYAAAWYREPYADELAGYLSTARGPGWGLIACRTVEDFRVEDCVQLGESPQGSGIARAVISAAWQFRVRPPRVGGVSKVGEWVRIRIDYTSKP</sequence>
<evidence type="ECO:0000256" key="1">
    <source>
        <dbReference type="SAM" id="MobiDB-lite"/>
    </source>
</evidence>
<dbReference type="EMBL" id="CP020083">
    <property type="protein sequence ID" value="ASR53439.1"/>
    <property type="molecule type" value="Genomic_DNA"/>
</dbReference>